<dbReference type="Gene3D" id="2.130.10.10">
    <property type="entry name" value="YVTN repeat-like/Quinoprotein amine dehydrogenase"/>
    <property type="match status" value="1"/>
</dbReference>
<feature type="compositionally biased region" description="Polar residues" evidence="1">
    <location>
        <begin position="359"/>
        <end position="380"/>
    </location>
</feature>
<dbReference type="InterPro" id="IPR004871">
    <property type="entry name" value="RSE1/DDB1/CPSF1_C"/>
</dbReference>
<dbReference type="Pfam" id="PF03178">
    <property type="entry name" value="CPSF_A"/>
    <property type="match status" value="1"/>
</dbReference>
<comment type="caution">
    <text evidence="3">The sequence shown here is derived from an EMBL/GenBank/DDBJ whole genome shotgun (WGS) entry which is preliminary data.</text>
</comment>
<dbReference type="AlphaFoldDB" id="A0AAD7QNY1"/>
<feature type="domain" description="RSE1/DDB1/CPSF1 C-terminal" evidence="2">
    <location>
        <begin position="25"/>
        <end position="228"/>
    </location>
</feature>
<evidence type="ECO:0000313" key="4">
    <source>
        <dbReference type="Proteomes" id="UP001217417"/>
    </source>
</evidence>
<dbReference type="GeneID" id="80879692"/>
<evidence type="ECO:0000256" key="1">
    <source>
        <dbReference type="SAM" id="MobiDB-lite"/>
    </source>
</evidence>
<accession>A0AAD7QNY1</accession>
<evidence type="ECO:0000259" key="2">
    <source>
        <dbReference type="Pfam" id="PF03178"/>
    </source>
</evidence>
<protein>
    <recommendedName>
        <fullName evidence="2">RSE1/DDB1/CPSF1 C-terminal domain-containing protein</fullName>
    </recommendedName>
</protein>
<keyword evidence="4" id="KW-1185">Reference proteome</keyword>
<gene>
    <name evidence="3" type="ORF">POJ06DRAFT_141769</name>
</gene>
<evidence type="ECO:0000313" key="3">
    <source>
        <dbReference type="EMBL" id="KAJ8098773.1"/>
    </source>
</evidence>
<dbReference type="EMBL" id="JARPMG010000008">
    <property type="protein sequence ID" value="KAJ8098773.1"/>
    <property type="molecule type" value="Genomic_DNA"/>
</dbReference>
<feature type="region of interest" description="Disordered" evidence="1">
    <location>
        <begin position="359"/>
        <end position="410"/>
    </location>
</feature>
<organism evidence="3 4">
    <name type="scientific">Lipomyces tetrasporus</name>
    <dbReference type="NCBI Taxonomy" id="54092"/>
    <lineage>
        <taxon>Eukaryota</taxon>
        <taxon>Fungi</taxon>
        <taxon>Dikarya</taxon>
        <taxon>Ascomycota</taxon>
        <taxon>Saccharomycotina</taxon>
        <taxon>Lipomycetes</taxon>
        <taxon>Lipomycetales</taxon>
        <taxon>Lipomycetaceae</taxon>
        <taxon>Lipomyces</taxon>
    </lineage>
</organism>
<name>A0AAD7QNY1_9ASCO</name>
<sequence>MSMSSSVSQRPLEVDIKKQFGWSAPEAVWAITQFQQYSLAYAAGSKVYLKTLNVETLKFDPNPAEITIRSPAVNLSSDGNLIYASTRNNSIVVLAFRNNALVFVESDPLARSMLHHQVYAHNFVVGADKDRAIFGLYGHDERRHFSNMGMQFKFVLPTAVSRLRIGRFVPVRDHPDIDDGGPHVVFPAEGASIPDPEFEDVIVAAGINGAVFGIRILSQEEYVKLSYHFRRVVREICRHYRRQRRTLHRGQILSENRLDAEGYPLELGLIPKEYGISRVLVDSNVLPHGRRDSQTERDSRKRRISIDMIEMPSGQLPDLTSAWKFPSEASVRYIDGDVFVYLNDLFLHLRSLRASNIEHMNSHSSSTELQDPNIVRMNTSHRTDNSDDDSARSEKSDDSDGDDSLRNDSSAPSHYYRFAVSMADDESHLQSQEWINRLVNGIVL</sequence>
<dbReference type="RefSeq" id="XP_056042223.1">
    <property type="nucleotide sequence ID" value="XM_056184526.1"/>
</dbReference>
<dbReference type="Proteomes" id="UP001217417">
    <property type="component" value="Unassembled WGS sequence"/>
</dbReference>
<feature type="compositionally biased region" description="Basic and acidic residues" evidence="1">
    <location>
        <begin position="381"/>
        <end position="406"/>
    </location>
</feature>
<reference evidence="3" key="1">
    <citation type="submission" date="2023-03" db="EMBL/GenBank/DDBJ databases">
        <title>Near-Complete genome sequence of Lipomyces tetrasporous NRRL Y-64009, an oleaginous yeast capable of growing on lignocellulosic hydrolysates.</title>
        <authorList>
            <consortium name="Lawrence Berkeley National Laboratory"/>
            <person name="Jagtap S.S."/>
            <person name="Liu J.-J."/>
            <person name="Walukiewicz H.E."/>
            <person name="Pangilinan J."/>
            <person name="Lipzen A."/>
            <person name="Ahrendt S."/>
            <person name="Koriabine M."/>
            <person name="Cobaugh K."/>
            <person name="Salamov A."/>
            <person name="Yoshinaga Y."/>
            <person name="Ng V."/>
            <person name="Daum C."/>
            <person name="Grigoriev I.V."/>
            <person name="Slininger P.J."/>
            <person name="Dien B.S."/>
            <person name="Jin Y.-S."/>
            <person name="Rao C.V."/>
        </authorList>
    </citation>
    <scope>NUCLEOTIDE SEQUENCE</scope>
    <source>
        <strain evidence="3">NRRL Y-64009</strain>
    </source>
</reference>
<dbReference type="InterPro" id="IPR015943">
    <property type="entry name" value="WD40/YVTN_repeat-like_dom_sf"/>
</dbReference>
<dbReference type="GO" id="GO:0005634">
    <property type="term" value="C:nucleus"/>
    <property type="evidence" value="ECO:0007669"/>
    <property type="project" value="InterPro"/>
</dbReference>
<proteinExistence type="predicted"/>
<dbReference type="GO" id="GO:0003676">
    <property type="term" value="F:nucleic acid binding"/>
    <property type="evidence" value="ECO:0007669"/>
    <property type="project" value="InterPro"/>
</dbReference>